<dbReference type="SUPFAM" id="SSF52540">
    <property type="entry name" value="P-loop containing nucleoside triphosphate hydrolases"/>
    <property type="match status" value="1"/>
</dbReference>
<keyword evidence="3 6" id="KW-0653">Protein transport</keyword>
<dbReference type="PANTHER" id="PTHR24071">
    <property type="entry name" value="RAN GTPASE"/>
    <property type="match status" value="1"/>
</dbReference>
<dbReference type="GO" id="GO:0006606">
    <property type="term" value="P:protein import into nucleus"/>
    <property type="evidence" value="ECO:0007669"/>
    <property type="project" value="TreeGrafter"/>
</dbReference>
<evidence type="ECO:0000256" key="2">
    <source>
        <dbReference type="ARBA" id="ARBA00022741"/>
    </source>
</evidence>
<accession>A0A8K0H861</accession>
<evidence type="ECO:0000256" key="6">
    <source>
        <dbReference type="RuleBase" id="RU363057"/>
    </source>
</evidence>
<dbReference type="OrthoDB" id="2012850at2759"/>
<comment type="subcellular location">
    <subcellularLocation>
        <location evidence="6">Nucleus</location>
    </subcellularLocation>
</comment>
<dbReference type="Proteomes" id="UP000796880">
    <property type="component" value="Unassembled WGS sequence"/>
</dbReference>
<protein>
    <recommendedName>
        <fullName evidence="6">GTP-binding nuclear protein</fullName>
    </recommendedName>
</protein>
<dbReference type="EMBL" id="VOIH02000004">
    <property type="protein sequence ID" value="KAF3447721.1"/>
    <property type="molecule type" value="Genomic_DNA"/>
</dbReference>
<evidence type="ECO:0000256" key="5">
    <source>
        <dbReference type="ARBA" id="ARBA00024659"/>
    </source>
</evidence>
<dbReference type="InterPro" id="IPR002041">
    <property type="entry name" value="Ran_GTPase"/>
</dbReference>
<reference evidence="7" key="1">
    <citation type="submission" date="2020-03" db="EMBL/GenBank/DDBJ databases">
        <title>A high-quality chromosome-level genome assembly of a woody plant with both climbing and erect habits, Rhamnella rubrinervis.</title>
        <authorList>
            <person name="Lu Z."/>
            <person name="Yang Y."/>
            <person name="Zhu X."/>
            <person name="Sun Y."/>
        </authorList>
    </citation>
    <scope>NUCLEOTIDE SEQUENCE</scope>
    <source>
        <strain evidence="7">BYM</strain>
        <tissue evidence="7">Leaf</tissue>
    </source>
</reference>
<comment type="similarity">
    <text evidence="6">Belongs to the small GTPase superfamily. Ran family.</text>
</comment>
<gene>
    <name evidence="7" type="ORF">FNV43_RR08424</name>
</gene>
<proteinExistence type="inferred from homology"/>
<dbReference type="InterPro" id="IPR027417">
    <property type="entry name" value="P-loop_NTPase"/>
</dbReference>
<comment type="caution">
    <text evidence="7">The sequence shown here is derived from an EMBL/GenBank/DDBJ whole genome shotgun (WGS) entry which is preliminary data.</text>
</comment>
<dbReference type="SMART" id="SM00176">
    <property type="entry name" value="RAN"/>
    <property type="match status" value="1"/>
</dbReference>
<organism evidence="7 8">
    <name type="scientific">Rhamnella rubrinervis</name>
    <dbReference type="NCBI Taxonomy" id="2594499"/>
    <lineage>
        <taxon>Eukaryota</taxon>
        <taxon>Viridiplantae</taxon>
        <taxon>Streptophyta</taxon>
        <taxon>Embryophyta</taxon>
        <taxon>Tracheophyta</taxon>
        <taxon>Spermatophyta</taxon>
        <taxon>Magnoliopsida</taxon>
        <taxon>eudicotyledons</taxon>
        <taxon>Gunneridae</taxon>
        <taxon>Pentapetalae</taxon>
        <taxon>rosids</taxon>
        <taxon>fabids</taxon>
        <taxon>Rosales</taxon>
        <taxon>Rhamnaceae</taxon>
        <taxon>rhamnoid group</taxon>
        <taxon>Rhamneae</taxon>
        <taxon>Rhamnella</taxon>
    </lineage>
</organism>
<evidence type="ECO:0000256" key="1">
    <source>
        <dbReference type="ARBA" id="ARBA00022448"/>
    </source>
</evidence>
<evidence type="ECO:0000313" key="7">
    <source>
        <dbReference type="EMBL" id="KAF3447721.1"/>
    </source>
</evidence>
<dbReference type="GO" id="GO:0005737">
    <property type="term" value="C:cytoplasm"/>
    <property type="evidence" value="ECO:0007669"/>
    <property type="project" value="TreeGrafter"/>
</dbReference>
<dbReference type="PANTHER" id="PTHR24071:SF33">
    <property type="entry name" value="GTP-BINDING NUCLEAR PROTEIN RAN-1"/>
    <property type="match status" value="1"/>
</dbReference>
<dbReference type="PRINTS" id="PR00627">
    <property type="entry name" value="GTPRANTC4"/>
</dbReference>
<dbReference type="InterPro" id="IPR001806">
    <property type="entry name" value="Small_GTPase"/>
</dbReference>
<dbReference type="Gene3D" id="3.40.50.300">
    <property type="entry name" value="P-loop containing nucleotide triphosphate hydrolases"/>
    <property type="match status" value="1"/>
</dbReference>
<evidence type="ECO:0000256" key="3">
    <source>
        <dbReference type="ARBA" id="ARBA00022927"/>
    </source>
</evidence>
<dbReference type="GO" id="GO:0005525">
    <property type="term" value="F:GTP binding"/>
    <property type="evidence" value="ECO:0007669"/>
    <property type="project" value="UniProtKB-KW"/>
</dbReference>
<keyword evidence="4 6" id="KW-0342">GTP-binding</keyword>
<keyword evidence="2 6" id="KW-0547">Nucleotide-binding</keyword>
<evidence type="ECO:0000313" key="8">
    <source>
        <dbReference type="Proteomes" id="UP000796880"/>
    </source>
</evidence>
<dbReference type="PROSITE" id="PS51418">
    <property type="entry name" value="RAN"/>
    <property type="match status" value="1"/>
</dbReference>
<keyword evidence="8" id="KW-1185">Reference proteome</keyword>
<name>A0A8K0H861_9ROSA</name>
<dbReference type="Pfam" id="PF00071">
    <property type="entry name" value="Ras"/>
    <property type="match status" value="1"/>
</dbReference>
<dbReference type="GO" id="GO:0003924">
    <property type="term" value="F:GTPase activity"/>
    <property type="evidence" value="ECO:0007669"/>
    <property type="project" value="InterPro"/>
</dbReference>
<dbReference type="AlphaFoldDB" id="A0A8K0H861"/>
<keyword evidence="1 6" id="KW-0813">Transport</keyword>
<dbReference type="GO" id="GO:0000054">
    <property type="term" value="P:ribosomal subunit export from nucleus"/>
    <property type="evidence" value="ECO:0007669"/>
    <property type="project" value="TreeGrafter"/>
</dbReference>
<comment type="function">
    <text evidence="5 6">GTP-binding protein involved in nucleocytoplasmic transport. Required for the import of protein into the nucleus and also for RNA export. Involved in chromatin condensation and control of cell cycle.</text>
</comment>
<sequence length="183" mass="20897">MIGAGKIKQYSNVLDKPLISKEKQEVLSFIANSYGTVLFIVQVDDIAELERRKTIRLEDGGYVVGARVLELLCHWDMQRPVLKYILLTASPIVGKSVSTAGTRLIISIHGQCAILMFDVTACLTYKNVPTWHRDLCRVYENIPIVLCGNKVDEKNNQVKAKQVTFHRKKGKLRIRLYFQIYRS</sequence>
<dbReference type="GO" id="GO:0005634">
    <property type="term" value="C:nucleus"/>
    <property type="evidence" value="ECO:0007669"/>
    <property type="project" value="UniProtKB-SubCell"/>
</dbReference>
<keyword evidence="6" id="KW-0539">Nucleus</keyword>
<evidence type="ECO:0000256" key="4">
    <source>
        <dbReference type="ARBA" id="ARBA00023134"/>
    </source>
</evidence>